<comment type="caution">
    <text evidence="2">The sequence shown here is derived from an EMBL/GenBank/DDBJ whole genome shotgun (WGS) entry which is preliminary data.</text>
</comment>
<feature type="compositionally biased region" description="Basic and acidic residues" evidence="1">
    <location>
        <begin position="68"/>
        <end position="85"/>
    </location>
</feature>
<evidence type="ECO:0000313" key="2">
    <source>
        <dbReference type="EMBL" id="CAB1423203.1"/>
    </source>
</evidence>
<evidence type="ECO:0000313" key="3">
    <source>
        <dbReference type="Proteomes" id="UP001153269"/>
    </source>
</evidence>
<feature type="region of interest" description="Disordered" evidence="1">
    <location>
        <begin position="62"/>
        <end position="85"/>
    </location>
</feature>
<gene>
    <name evidence="2" type="ORF">PLEPLA_LOCUS11121</name>
</gene>
<accession>A0A9N7U251</accession>
<evidence type="ECO:0000256" key="1">
    <source>
        <dbReference type="SAM" id="MobiDB-lite"/>
    </source>
</evidence>
<name>A0A9N7U251_PLEPL</name>
<organism evidence="2 3">
    <name type="scientific">Pleuronectes platessa</name>
    <name type="common">European plaice</name>
    <dbReference type="NCBI Taxonomy" id="8262"/>
    <lineage>
        <taxon>Eukaryota</taxon>
        <taxon>Metazoa</taxon>
        <taxon>Chordata</taxon>
        <taxon>Craniata</taxon>
        <taxon>Vertebrata</taxon>
        <taxon>Euteleostomi</taxon>
        <taxon>Actinopterygii</taxon>
        <taxon>Neopterygii</taxon>
        <taxon>Teleostei</taxon>
        <taxon>Neoteleostei</taxon>
        <taxon>Acanthomorphata</taxon>
        <taxon>Carangaria</taxon>
        <taxon>Pleuronectiformes</taxon>
        <taxon>Pleuronectoidei</taxon>
        <taxon>Pleuronectidae</taxon>
        <taxon>Pleuronectes</taxon>
    </lineage>
</organism>
<dbReference type="Proteomes" id="UP001153269">
    <property type="component" value="Unassembled WGS sequence"/>
</dbReference>
<protein>
    <submittedName>
        <fullName evidence="2">Uncharacterized protein</fullName>
    </submittedName>
</protein>
<dbReference type="AlphaFoldDB" id="A0A9N7U251"/>
<dbReference type="EMBL" id="CADEAL010000640">
    <property type="protein sequence ID" value="CAB1423203.1"/>
    <property type="molecule type" value="Genomic_DNA"/>
</dbReference>
<keyword evidence="3" id="KW-1185">Reference proteome</keyword>
<sequence>MTRWDSIKPPATSHMYVGRSQRSLWVGSGSDFLQCLSGPTWTESRTVPGGEGESGRSLVLADLNTTHPNEDSFKRKENTTDKERL</sequence>
<reference evidence="2" key="1">
    <citation type="submission" date="2020-03" db="EMBL/GenBank/DDBJ databases">
        <authorList>
            <person name="Weist P."/>
        </authorList>
    </citation>
    <scope>NUCLEOTIDE SEQUENCE</scope>
</reference>
<proteinExistence type="predicted"/>